<comment type="caution">
    <text evidence="2">The sequence shown here is derived from an EMBL/GenBank/DDBJ whole genome shotgun (WGS) entry which is preliminary data.</text>
</comment>
<dbReference type="AlphaFoldDB" id="A0AAV7V0J1"/>
<name>A0AAV7V0J1_PLEWA</name>
<reference evidence="2" key="1">
    <citation type="journal article" date="2022" name="bioRxiv">
        <title>Sequencing and chromosome-scale assembly of the giantPleurodeles waltlgenome.</title>
        <authorList>
            <person name="Brown T."/>
            <person name="Elewa A."/>
            <person name="Iarovenko S."/>
            <person name="Subramanian E."/>
            <person name="Araus A.J."/>
            <person name="Petzold A."/>
            <person name="Susuki M."/>
            <person name="Suzuki K.-i.T."/>
            <person name="Hayashi T."/>
            <person name="Toyoda A."/>
            <person name="Oliveira C."/>
            <person name="Osipova E."/>
            <person name="Leigh N.D."/>
            <person name="Simon A."/>
            <person name="Yun M.H."/>
        </authorList>
    </citation>
    <scope>NUCLEOTIDE SEQUENCE</scope>
    <source>
        <strain evidence="2">20211129_DDA</strain>
        <tissue evidence="2">Liver</tissue>
    </source>
</reference>
<evidence type="ECO:0000313" key="3">
    <source>
        <dbReference type="Proteomes" id="UP001066276"/>
    </source>
</evidence>
<dbReference type="EMBL" id="JANPWB010000004">
    <property type="protein sequence ID" value="KAJ1193860.1"/>
    <property type="molecule type" value="Genomic_DNA"/>
</dbReference>
<feature type="region of interest" description="Disordered" evidence="1">
    <location>
        <begin position="53"/>
        <end position="91"/>
    </location>
</feature>
<dbReference type="Proteomes" id="UP001066276">
    <property type="component" value="Chromosome 2_2"/>
</dbReference>
<evidence type="ECO:0000256" key="1">
    <source>
        <dbReference type="SAM" id="MobiDB-lite"/>
    </source>
</evidence>
<proteinExistence type="predicted"/>
<keyword evidence="3" id="KW-1185">Reference proteome</keyword>
<protein>
    <submittedName>
        <fullName evidence="2">Uncharacterized protein</fullName>
    </submittedName>
</protein>
<sequence>MRWRCSWQSEGIRHAQDGYISIEPKEAPTGDSGATKRNIRILLGGRRPRTLGSCLTTGPLTSLPETAANVGGREAREEKGKRGRAEKAKWQ</sequence>
<feature type="compositionally biased region" description="Basic and acidic residues" evidence="1">
    <location>
        <begin position="73"/>
        <end position="91"/>
    </location>
</feature>
<organism evidence="2 3">
    <name type="scientific">Pleurodeles waltl</name>
    <name type="common">Iberian ribbed newt</name>
    <dbReference type="NCBI Taxonomy" id="8319"/>
    <lineage>
        <taxon>Eukaryota</taxon>
        <taxon>Metazoa</taxon>
        <taxon>Chordata</taxon>
        <taxon>Craniata</taxon>
        <taxon>Vertebrata</taxon>
        <taxon>Euteleostomi</taxon>
        <taxon>Amphibia</taxon>
        <taxon>Batrachia</taxon>
        <taxon>Caudata</taxon>
        <taxon>Salamandroidea</taxon>
        <taxon>Salamandridae</taxon>
        <taxon>Pleurodelinae</taxon>
        <taxon>Pleurodeles</taxon>
    </lineage>
</organism>
<gene>
    <name evidence="2" type="ORF">NDU88_003156</name>
</gene>
<feature type="compositionally biased region" description="Polar residues" evidence="1">
    <location>
        <begin position="53"/>
        <end position="64"/>
    </location>
</feature>
<evidence type="ECO:0000313" key="2">
    <source>
        <dbReference type="EMBL" id="KAJ1193860.1"/>
    </source>
</evidence>
<accession>A0AAV7V0J1</accession>